<feature type="region of interest" description="Disordered" evidence="1">
    <location>
        <begin position="128"/>
        <end position="180"/>
    </location>
</feature>
<dbReference type="Proteomes" id="UP000544222">
    <property type="component" value="Unassembled WGS sequence"/>
</dbReference>
<reference evidence="3 4" key="1">
    <citation type="submission" date="2020-08" db="EMBL/GenBank/DDBJ databases">
        <title>Genomic Encyclopedia of Type Strains, Phase IV (KMG-IV): sequencing the most valuable type-strain genomes for metagenomic binning, comparative biology and taxonomic classification.</title>
        <authorList>
            <person name="Goeker M."/>
        </authorList>
    </citation>
    <scope>NUCLEOTIDE SEQUENCE [LARGE SCALE GENOMIC DNA]</scope>
    <source>
        <strain evidence="3 4">DSM 27471</strain>
    </source>
</reference>
<dbReference type="RefSeq" id="WP_183412394.1">
    <property type="nucleotide sequence ID" value="NZ_JACHYB010000001.1"/>
</dbReference>
<gene>
    <name evidence="3" type="ORF">FHX64_000666</name>
</gene>
<dbReference type="Pfam" id="PF07929">
    <property type="entry name" value="PRiA4_ORF3"/>
    <property type="match status" value="1"/>
</dbReference>
<evidence type="ECO:0000256" key="1">
    <source>
        <dbReference type="SAM" id="MobiDB-lite"/>
    </source>
</evidence>
<evidence type="ECO:0000313" key="4">
    <source>
        <dbReference type="Proteomes" id="UP000544222"/>
    </source>
</evidence>
<sequence length="180" mass="21123">MLYKFLILSDEVDNFVREITIDSSATFLALHEAILDSVHFEKDQITSFFLCNDDWEKQQEITLIEMETDSETDNLVMENTVLEDYVTEEKQKMIYVFDMLSERCFYMTLKEMIPRQYSDEVVCSLSEGNPPKQIETVEIESPKKSSPEIDEQFYGDEDYDMDELDEEGFGDIDFQEDSSI</sequence>
<keyword evidence="4" id="KW-1185">Reference proteome</keyword>
<proteinExistence type="predicted"/>
<name>A0A7W5DPS6_9PORP</name>
<accession>A0A7W5DPS6</accession>
<evidence type="ECO:0000259" key="2">
    <source>
        <dbReference type="Pfam" id="PF07929"/>
    </source>
</evidence>
<dbReference type="InterPro" id="IPR012912">
    <property type="entry name" value="Plasmid_pRiA4b_Orf3-like"/>
</dbReference>
<dbReference type="SUPFAM" id="SSF159941">
    <property type="entry name" value="MM3350-like"/>
    <property type="match status" value="1"/>
</dbReference>
<feature type="compositionally biased region" description="Acidic residues" evidence="1">
    <location>
        <begin position="148"/>
        <end position="180"/>
    </location>
</feature>
<organism evidence="3 4">
    <name type="scientific">Microbacter margulisiae</name>
    <dbReference type="NCBI Taxonomy" id="1350067"/>
    <lineage>
        <taxon>Bacteria</taxon>
        <taxon>Pseudomonadati</taxon>
        <taxon>Bacteroidota</taxon>
        <taxon>Bacteroidia</taxon>
        <taxon>Bacteroidales</taxon>
        <taxon>Porphyromonadaceae</taxon>
        <taxon>Microbacter</taxon>
    </lineage>
</organism>
<dbReference type="InterPro" id="IPR024047">
    <property type="entry name" value="MM3350-like_sf"/>
</dbReference>
<dbReference type="EMBL" id="JACHYB010000001">
    <property type="protein sequence ID" value="MBB3186503.1"/>
    <property type="molecule type" value="Genomic_DNA"/>
</dbReference>
<evidence type="ECO:0000313" key="3">
    <source>
        <dbReference type="EMBL" id="MBB3186503.1"/>
    </source>
</evidence>
<feature type="domain" description="Plasmid pRiA4b Orf3-like" evidence="2">
    <location>
        <begin position="8"/>
        <end position="132"/>
    </location>
</feature>
<protein>
    <recommendedName>
        <fullName evidence="2">Plasmid pRiA4b Orf3-like domain-containing protein</fullName>
    </recommendedName>
</protein>
<comment type="caution">
    <text evidence="3">The sequence shown here is derived from an EMBL/GenBank/DDBJ whole genome shotgun (WGS) entry which is preliminary data.</text>
</comment>
<dbReference type="Gene3D" id="3.10.290.30">
    <property type="entry name" value="MM3350-like"/>
    <property type="match status" value="1"/>
</dbReference>
<dbReference type="AlphaFoldDB" id="A0A7W5DPS6"/>